<accession>A0ACB6V424</accession>
<reference evidence="1 2" key="1">
    <citation type="journal article" date="2020" name="Front. Microbiol.">
        <title>Phenotypic and Genetic Characterization of the Cheese Ripening Yeast Geotrichum candidum.</title>
        <authorList>
            <person name="Perkins V."/>
            <person name="Vignola S."/>
            <person name="Lessard M.H."/>
            <person name="Plante P.L."/>
            <person name="Corbeil J."/>
            <person name="Dugat-Bony E."/>
            <person name="Frenette M."/>
            <person name="Labrie S."/>
        </authorList>
    </citation>
    <scope>NUCLEOTIDE SEQUENCE [LARGE SCALE GENOMIC DNA]</scope>
    <source>
        <strain evidence="1 2">LMA-1147</strain>
    </source>
</reference>
<sequence>MSSVLSYRRAILTAGLVLFILFLFLSESKNISPKNILRTDSNAIKEQLFQAEISSDNALKEFHKSAKEAAEKQDKKLEALEQERKALDRHLQQLRRLPADASVRTQLAFQFPYDSVSKFPAYIWQTWKQDKDDPNFDNRFRDSVRSWSSKNPGFVHEVMSDDITHALVQHLYMNVPRVIEAYEAMPENILRADFFRYLILLARGGTYSDVDTKALKPVPNWIPDSVDPDSVGLIIGIEADPDREDWAEWYARRIQFCQWTIQSKPGHPVLRDIVAKITDETLRKKATNTLSLPTSKERGSMIMDWTGPGIWTDSVFEYFNDNLKSGLNYPVNWQNFTGLQDSYKVSDVMVLPITSFSPGVGTMGSQSDSHPLAFVKHQFEGTWKPENERMQ</sequence>
<proteinExistence type="predicted"/>
<evidence type="ECO:0000313" key="2">
    <source>
        <dbReference type="Proteomes" id="UP000744676"/>
    </source>
</evidence>
<name>A0ACB6V424_9ASCO</name>
<dbReference type="EMBL" id="QVQA01000069">
    <property type="protein sequence ID" value="KAF5097305.1"/>
    <property type="molecule type" value="Genomic_DNA"/>
</dbReference>
<gene>
    <name evidence="1" type="ORF">D0Z00_002446</name>
</gene>
<comment type="caution">
    <text evidence="1">The sequence shown here is derived from an EMBL/GenBank/DDBJ whole genome shotgun (WGS) entry which is preliminary data.</text>
</comment>
<dbReference type="Proteomes" id="UP000744676">
    <property type="component" value="Unassembled WGS sequence"/>
</dbReference>
<organism evidence="1 2">
    <name type="scientific">Geotrichum galactomycetum</name>
    <dbReference type="NCBI Taxonomy" id="27317"/>
    <lineage>
        <taxon>Eukaryota</taxon>
        <taxon>Fungi</taxon>
        <taxon>Dikarya</taxon>
        <taxon>Ascomycota</taxon>
        <taxon>Saccharomycotina</taxon>
        <taxon>Dipodascomycetes</taxon>
        <taxon>Dipodascales</taxon>
        <taxon>Dipodascaceae</taxon>
        <taxon>Geotrichum</taxon>
    </lineage>
</organism>
<evidence type="ECO:0000313" key="1">
    <source>
        <dbReference type="EMBL" id="KAF5097305.1"/>
    </source>
</evidence>
<keyword evidence="2" id="KW-1185">Reference proteome</keyword>
<protein>
    <submittedName>
        <fullName evidence="1">Uncharacterized protein</fullName>
    </submittedName>
</protein>